<gene>
    <name evidence="3" type="primary">CpNIFS3</name>
    <name evidence="3" type="ORF">SNEC2469_LOCUS6305</name>
</gene>
<evidence type="ECO:0000256" key="1">
    <source>
        <dbReference type="ARBA" id="ARBA00022898"/>
    </source>
</evidence>
<keyword evidence="4" id="KW-1185">Reference proteome</keyword>
<dbReference type="AlphaFoldDB" id="A0A812MMJ2"/>
<sequence length="243" mass="26298">MCVCVCILYIYTYIRTHKLTVFAEELVEAGVPVQAATQNQERCRCSKDILLLTTAAYAVLPNTAQWLQQRYGIRTLHVEVHFPATGAGTFLDPVRDALEKLGAEASRLRLAVFDHVSSYPPAVLPVEALAKQVKEAAPSALVLLDGAHALGQVPISMTALAAAGVDFYVTDGHKWLMAPKGSGALWARGSAQPLLEPAIISSDNAPGSSFQSRFDYIGTRDYTPWCAMGSAMDFRRDVLGGED</sequence>
<evidence type="ECO:0000259" key="2">
    <source>
        <dbReference type="Pfam" id="PF00266"/>
    </source>
</evidence>
<dbReference type="SUPFAM" id="SSF53383">
    <property type="entry name" value="PLP-dependent transferases"/>
    <property type="match status" value="1"/>
</dbReference>
<evidence type="ECO:0000313" key="4">
    <source>
        <dbReference type="Proteomes" id="UP000601435"/>
    </source>
</evidence>
<evidence type="ECO:0000313" key="3">
    <source>
        <dbReference type="EMBL" id="CAE7266969.1"/>
    </source>
</evidence>
<dbReference type="OrthoDB" id="5978656at2759"/>
<dbReference type="Pfam" id="PF00266">
    <property type="entry name" value="Aminotran_5"/>
    <property type="match status" value="1"/>
</dbReference>
<feature type="domain" description="Aminotransferase class V" evidence="2">
    <location>
        <begin position="106"/>
        <end position="209"/>
    </location>
</feature>
<name>A0A812MMJ2_9DINO</name>
<dbReference type="InterPro" id="IPR000192">
    <property type="entry name" value="Aminotrans_V_dom"/>
</dbReference>
<dbReference type="InterPro" id="IPR015421">
    <property type="entry name" value="PyrdxlP-dep_Trfase_major"/>
</dbReference>
<dbReference type="Gene3D" id="3.40.640.10">
    <property type="entry name" value="Type I PLP-dependent aspartate aminotransferase-like (Major domain)"/>
    <property type="match status" value="1"/>
</dbReference>
<organism evidence="3 4">
    <name type="scientific">Symbiodinium necroappetens</name>
    <dbReference type="NCBI Taxonomy" id="1628268"/>
    <lineage>
        <taxon>Eukaryota</taxon>
        <taxon>Sar</taxon>
        <taxon>Alveolata</taxon>
        <taxon>Dinophyceae</taxon>
        <taxon>Suessiales</taxon>
        <taxon>Symbiodiniaceae</taxon>
        <taxon>Symbiodinium</taxon>
    </lineage>
</organism>
<proteinExistence type="predicted"/>
<dbReference type="InterPro" id="IPR015424">
    <property type="entry name" value="PyrdxlP-dep_Trfase"/>
</dbReference>
<feature type="non-terminal residue" evidence="3">
    <location>
        <position position="243"/>
    </location>
</feature>
<keyword evidence="1" id="KW-0663">Pyridoxal phosphate</keyword>
<comment type="caution">
    <text evidence="3">The sequence shown here is derived from an EMBL/GenBank/DDBJ whole genome shotgun (WGS) entry which is preliminary data.</text>
</comment>
<accession>A0A812MMJ2</accession>
<dbReference type="Proteomes" id="UP000601435">
    <property type="component" value="Unassembled WGS sequence"/>
</dbReference>
<dbReference type="EMBL" id="CAJNJA010011133">
    <property type="protein sequence ID" value="CAE7266969.1"/>
    <property type="molecule type" value="Genomic_DNA"/>
</dbReference>
<reference evidence="3" key="1">
    <citation type="submission" date="2021-02" db="EMBL/GenBank/DDBJ databases">
        <authorList>
            <person name="Dougan E. K."/>
            <person name="Rhodes N."/>
            <person name="Thang M."/>
            <person name="Chan C."/>
        </authorList>
    </citation>
    <scope>NUCLEOTIDE SEQUENCE</scope>
</reference>
<dbReference type="PANTHER" id="PTHR43092">
    <property type="entry name" value="L-CYSTEINE DESULFHYDRASE"/>
    <property type="match status" value="1"/>
</dbReference>
<dbReference type="PANTHER" id="PTHR43092:SF2">
    <property type="entry name" value="HERCYNYLCYSTEINE SULFOXIDE LYASE"/>
    <property type="match status" value="1"/>
</dbReference>
<protein>
    <submittedName>
        <fullName evidence="3">CpNIFS3 protein</fullName>
    </submittedName>
</protein>